<reference evidence="2" key="1">
    <citation type="submission" date="2016-11" db="EMBL/GenBank/DDBJ databases">
        <authorList>
            <person name="Varghese N."/>
            <person name="Submissions S."/>
        </authorList>
    </citation>
    <scope>NUCLEOTIDE SEQUENCE [LARGE SCALE GENOMIC DNA]</scope>
    <source>
        <strain evidence="2">DSM 16785</strain>
    </source>
</reference>
<feature type="transmembrane region" description="Helical" evidence="1">
    <location>
        <begin position="7"/>
        <end position="27"/>
    </location>
</feature>
<keyword evidence="1" id="KW-1133">Transmembrane helix</keyword>
<dbReference type="RefSeq" id="WP_072863914.1">
    <property type="nucleotide sequence ID" value="NZ_FQUI01000011.1"/>
</dbReference>
<sequence length="272" mass="32371">MLLKKYCLIFLIINIFIISFSMKIPVYKNEKFIGYINTSLEDSLNEEILNGYWLNLMEIDKELNYFILGTLNSYDTIYEFSKELGSYLLEKGYDFIIFGNLKALEKGSENFLDYIASSPFIVSQVLYTMIRGFETAGIFPIIYYGKDYNQEVKNSLDNKAGKISYFSDFDNQNYMFYDKIEKKVYLNKEYMPELSWDLSNEYNLEDVILNIFENSIIITGWLGNNYKVYYRELPKNSKEKSIIYFSKKIEKKINEFLEKNITIYSAKKNWNW</sequence>
<proteinExistence type="predicted"/>
<keyword evidence="3" id="KW-1185">Reference proteome</keyword>
<name>A0A1M4VG45_MARH1</name>
<comment type="caution">
    <text evidence="2">The sequence shown here is derived from an EMBL/GenBank/DDBJ whole genome shotgun (WGS) entry which is preliminary data.</text>
</comment>
<dbReference type="STRING" id="1122195.SAMN02745164_00923"/>
<organism evidence="2 3">
    <name type="scientific">Marinitoga hydrogenitolerans (strain DSM 16785 / JCM 12826 / AT1271)</name>
    <dbReference type="NCBI Taxonomy" id="1122195"/>
    <lineage>
        <taxon>Bacteria</taxon>
        <taxon>Thermotogati</taxon>
        <taxon>Thermotogota</taxon>
        <taxon>Thermotogae</taxon>
        <taxon>Petrotogales</taxon>
        <taxon>Petrotogaceae</taxon>
        <taxon>Marinitoga</taxon>
    </lineage>
</organism>
<keyword evidence="1" id="KW-0472">Membrane</keyword>
<evidence type="ECO:0000256" key="1">
    <source>
        <dbReference type="SAM" id="Phobius"/>
    </source>
</evidence>
<dbReference type="Proteomes" id="UP000184334">
    <property type="component" value="Unassembled WGS sequence"/>
</dbReference>
<dbReference type="AlphaFoldDB" id="A0A1M4VG45"/>
<dbReference type="EMBL" id="FQUI01000011">
    <property type="protein sequence ID" value="SHE68004.1"/>
    <property type="molecule type" value="Genomic_DNA"/>
</dbReference>
<dbReference type="OrthoDB" id="48008at2"/>
<evidence type="ECO:0000313" key="3">
    <source>
        <dbReference type="Proteomes" id="UP000184334"/>
    </source>
</evidence>
<evidence type="ECO:0000313" key="2">
    <source>
        <dbReference type="EMBL" id="SHE68004.1"/>
    </source>
</evidence>
<protein>
    <submittedName>
        <fullName evidence="2">Uncharacterized protein</fullName>
    </submittedName>
</protein>
<gene>
    <name evidence="2" type="ORF">SAMN02745164_00923</name>
</gene>
<keyword evidence="1" id="KW-0812">Transmembrane</keyword>
<accession>A0A1M4VG45</accession>